<reference evidence="1 2" key="1">
    <citation type="submission" date="2019-11" db="EMBL/GenBank/DDBJ databases">
        <title>Comparative genomics of hydrocarbon-degrading Desulfosarcina strains.</title>
        <authorList>
            <person name="Watanabe M."/>
            <person name="Kojima H."/>
            <person name="Fukui M."/>
        </authorList>
    </citation>
    <scope>NUCLEOTIDE SEQUENCE [LARGE SCALE GENOMIC DNA]</scope>
    <source>
        <strain evidence="1 2">PL12</strain>
    </source>
</reference>
<dbReference type="RefSeq" id="WP_155320075.1">
    <property type="nucleotide sequence ID" value="NZ_AP021874.1"/>
</dbReference>
<gene>
    <name evidence="1" type="ORF">DSCA_63000</name>
</gene>
<name>A0A5K7YVL6_9BACT</name>
<dbReference type="Proteomes" id="UP000427906">
    <property type="component" value="Chromosome"/>
</dbReference>
<dbReference type="KEGG" id="dalk:DSCA_63000"/>
<protein>
    <submittedName>
        <fullName evidence="1">Uncharacterized protein</fullName>
    </submittedName>
</protein>
<organism evidence="1 2">
    <name type="scientific">Desulfosarcina alkanivorans</name>
    <dbReference type="NCBI Taxonomy" id="571177"/>
    <lineage>
        <taxon>Bacteria</taxon>
        <taxon>Pseudomonadati</taxon>
        <taxon>Thermodesulfobacteriota</taxon>
        <taxon>Desulfobacteria</taxon>
        <taxon>Desulfobacterales</taxon>
        <taxon>Desulfosarcinaceae</taxon>
        <taxon>Desulfosarcina</taxon>
    </lineage>
</organism>
<accession>A0A5K7YVL6</accession>
<proteinExistence type="predicted"/>
<keyword evidence="2" id="KW-1185">Reference proteome</keyword>
<sequence>MKTNGGVWFISLFALFCVLIQSGTGHAYEISWSVIQHRVYESQAPVNRLVFEILDSGNYVDDINAVSGVVLKYPNGSEVDLSNFKFTPILDYYSAKFDRNADRYQFEWIFYPVRELSEFKADIESPLVTGTYTLDVSMANGEVLTTPVDFEILLDLPVISSRTFRI</sequence>
<evidence type="ECO:0000313" key="1">
    <source>
        <dbReference type="EMBL" id="BBO72370.1"/>
    </source>
</evidence>
<dbReference type="EMBL" id="AP021874">
    <property type="protein sequence ID" value="BBO72370.1"/>
    <property type="molecule type" value="Genomic_DNA"/>
</dbReference>
<dbReference type="AlphaFoldDB" id="A0A5K7YVL6"/>
<evidence type="ECO:0000313" key="2">
    <source>
        <dbReference type="Proteomes" id="UP000427906"/>
    </source>
</evidence>